<dbReference type="SUPFAM" id="SSF53474">
    <property type="entry name" value="alpha/beta-Hydrolases"/>
    <property type="match status" value="1"/>
</dbReference>
<evidence type="ECO:0000313" key="2">
    <source>
        <dbReference type="Proteomes" id="UP000663874"/>
    </source>
</evidence>
<feature type="non-terminal residue" evidence="1">
    <location>
        <position position="226"/>
    </location>
</feature>
<dbReference type="Proteomes" id="UP000663874">
    <property type="component" value="Unassembled WGS sequence"/>
</dbReference>
<proteinExistence type="predicted"/>
<dbReference type="Gene3D" id="3.40.50.1820">
    <property type="entry name" value="alpha/beta hydrolase"/>
    <property type="match status" value="1"/>
</dbReference>
<dbReference type="EMBL" id="CAJOBE010011993">
    <property type="protein sequence ID" value="CAF4142043.1"/>
    <property type="molecule type" value="Genomic_DNA"/>
</dbReference>
<evidence type="ECO:0000313" key="1">
    <source>
        <dbReference type="EMBL" id="CAF4142043.1"/>
    </source>
</evidence>
<reference evidence="1" key="1">
    <citation type="submission" date="2021-02" db="EMBL/GenBank/DDBJ databases">
        <authorList>
            <person name="Nowell W R."/>
        </authorList>
    </citation>
    <scope>NUCLEOTIDE SEQUENCE</scope>
</reference>
<dbReference type="InterPro" id="IPR029058">
    <property type="entry name" value="AB_hydrolase_fold"/>
</dbReference>
<accession>A0A819XY15</accession>
<dbReference type="AlphaFoldDB" id="A0A819XY15"/>
<sequence length="226" mass="26855">MYWKKRQRHSYPLIIENISKTQKIPPTYDSPESDDGDSLMFYAVPPKDIIKLKHRRYDLSFFKPYVDEDLLALTRYHRMAIFHRMFSLRNKLLPFLHPGSITMDADSKALYELISLYHPQLDLSESLTKNDVEKFRYHSKRILTALFPAKSSSCLIQHHILQYNTNQIHMYYIQHEKINDWKCSNQPIILYFHGGGFVFGDIDTYSCFECHLSKSLNMLILHVDFR</sequence>
<gene>
    <name evidence="1" type="ORF">FNK824_LOCUS33245</name>
</gene>
<evidence type="ECO:0008006" key="3">
    <source>
        <dbReference type="Google" id="ProtNLM"/>
    </source>
</evidence>
<name>A0A819XY15_9BILA</name>
<protein>
    <recommendedName>
        <fullName evidence="3">Alpha/beta hydrolase fold-3 domain-containing protein</fullName>
    </recommendedName>
</protein>
<organism evidence="1 2">
    <name type="scientific">Rotaria sordida</name>
    <dbReference type="NCBI Taxonomy" id="392033"/>
    <lineage>
        <taxon>Eukaryota</taxon>
        <taxon>Metazoa</taxon>
        <taxon>Spiralia</taxon>
        <taxon>Gnathifera</taxon>
        <taxon>Rotifera</taxon>
        <taxon>Eurotatoria</taxon>
        <taxon>Bdelloidea</taxon>
        <taxon>Philodinida</taxon>
        <taxon>Philodinidae</taxon>
        <taxon>Rotaria</taxon>
    </lineage>
</organism>
<comment type="caution">
    <text evidence="1">The sequence shown here is derived from an EMBL/GenBank/DDBJ whole genome shotgun (WGS) entry which is preliminary data.</text>
</comment>